<keyword evidence="2" id="KW-0449">Lipoprotein</keyword>
<dbReference type="Pfam" id="PF03781">
    <property type="entry name" value="FGE-sulfatase"/>
    <property type="match status" value="1"/>
</dbReference>
<dbReference type="PROSITE" id="PS51257">
    <property type="entry name" value="PROKAR_LIPOPROTEIN"/>
    <property type="match status" value="1"/>
</dbReference>
<evidence type="ECO:0000259" key="1">
    <source>
        <dbReference type="Pfam" id="PF03781"/>
    </source>
</evidence>
<evidence type="ECO:0000313" key="2">
    <source>
        <dbReference type="EMBL" id="NIK73989.1"/>
    </source>
</evidence>
<accession>A0A846MRA4</accession>
<dbReference type="SUPFAM" id="SSF56436">
    <property type="entry name" value="C-type lectin-like"/>
    <property type="match status" value="1"/>
</dbReference>
<comment type="caution">
    <text evidence="2">The sequence shown here is derived from an EMBL/GenBank/DDBJ whole genome shotgun (WGS) entry which is preliminary data.</text>
</comment>
<dbReference type="AlphaFoldDB" id="A0A846MRA4"/>
<dbReference type="RefSeq" id="WP_243844181.1">
    <property type="nucleotide sequence ID" value="NZ_JAASRN010000002.1"/>
</dbReference>
<reference evidence="2 3" key="1">
    <citation type="submission" date="2020-03" db="EMBL/GenBank/DDBJ databases">
        <title>Genomic Encyclopedia of Type Strains, Phase IV (KMG-IV): sequencing the most valuable type-strain genomes for metagenomic binning, comparative biology and taxonomic classification.</title>
        <authorList>
            <person name="Goeker M."/>
        </authorList>
    </citation>
    <scope>NUCLEOTIDE SEQUENCE [LARGE SCALE GENOMIC DNA]</scope>
    <source>
        <strain evidence="2 3">DSM 5718</strain>
    </source>
</reference>
<proteinExistence type="predicted"/>
<dbReference type="InterPro" id="IPR051043">
    <property type="entry name" value="Sulfatase_Mod_Factor_Kinase"/>
</dbReference>
<protein>
    <submittedName>
        <fullName evidence="2">Gliding motility-associated lipoprotein GldJ</fullName>
    </submittedName>
</protein>
<gene>
    <name evidence="2" type="ORF">FHS56_001502</name>
</gene>
<feature type="domain" description="Sulfatase-modifying factor enzyme-like" evidence="1">
    <location>
        <begin position="76"/>
        <end position="343"/>
    </location>
</feature>
<sequence length="487" mass="56115">MMKMPVVRVRFGGIILLVLLLMTACKVFQKKDGFEKQSAKGLKKGAVSQVTGIPYNDSTYENSYRLSEFSGQIAGPGLVFIEGGSFVMGITEEDVMHLSPGQLTRVTVPSFYMDRTEVANLHWLEFMNYYEKNPGDVPEGVSYEEYRKLILLPDTTVWASEGAYNDAYVKNYLRYPGFRMYPVVGVSWIQAQEFCKWRTMMVNKTIEAQTYVTGLKKNNKIDEGQIARTQPKEGLRLPDYRLPTEAEWEYAASARVGVRYDDERNQSKRLYPWDGRALRNPYQRNGGYFMANFKRGRGDYAGIAGRQNDGAVMTEWVYAYAPNDFGLYNMAGNVNEWVEDVYVPEGWEDFVDIQAIKRYERFTDSASVAKFRMKVLLYNEDVLGKDGGMKDSAAVMHENLMTFPNSFFKDYIDPMNPQIYRVYKGGSWKDVAYWLAPGTRRFMKMTESSATVGFRCAMSYMGGENLPEGDYTEQEKKKWWQLKRNRE</sequence>
<dbReference type="InterPro" id="IPR042095">
    <property type="entry name" value="SUMF_sf"/>
</dbReference>
<dbReference type="Gene3D" id="3.90.1580.10">
    <property type="entry name" value="paralog of FGE (formylglycine-generating enzyme)"/>
    <property type="match status" value="1"/>
</dbReference>
<name>A0A846MRA4_9BACT</name>
<dbReference type="EMBL" id="JAASRN010000002">
    <property type="protein sequence ID" value="NIK73989.1"/>
    <property type="molecule type" value="Genomic_DNA"/>
</dbReference>
<dbReference type="Proteomes" id="UP000537126">
    <property type="component" value="Unassembled WGS sequence"/>
</dbReference>
<keyword evidence="3" id="KW-1185">Reference proteome</keyword>
<dbReference type="InterPro" id="IPR016187">
    <property type="entry name" value="CTDL_fold"/>
</dbReference>
<dbReference type="InterPro" id="IPR005532">
    <property type="entry name" value="SUMF_dom"/>
</dbReference>
<organism evidence="2 3">
    <name type="scientific">Thermonema lapsum</name>
    <dbReference type="NCBI Taxonomy" id="28195"/>
    <lineage>
        <taxon>Bacteria</taxon>
        <taxon>Pseudomonadati</taxon>
        <taxon>Bacteroidota</taxon>
        <taxon>Cytophagia</taxon>
        <taxon>Cytophagales</taxon>
        <taxon>Thermonemataceae</taxon>
        <taxon>Thermonema</taxon>
    </lineage>
</organism>
<evidence type="ECO:0000313" key="3">
    <source>
        <dbReference type="Proteomes" id="UP000537126"/>
    </source>
</evidence>
<dbReference type="PANTHER" id="PTHR23150">
    <property type="entry name" value="SULFATASE MODIFYING FACTOR 1, 2"/>
    <property type="match status" value="1"/>
</dbReference>
<dbReference type="GO" id="GO:0120147">
    <property type="term" value="F:formylglycine-generating oxidase activity"/>
    <property type="evidence" value="ECO:0007669"/>
    <property type="project" value="TreeGrafter"/>
</dbReference>
<dbReference type="PANTHER" id="PTHR23150:SF19">
    <property type="entry name" value="FORMYLGLYCINE-GENERATING ENZYME"/>
    <property type="match status" value="1"/>
</dbReference>